<dbReference type="Pfam" id="PF16640">
    <property type="entry name" value="Big_3_5"/>
    <property type="match status" value="1"/>
</dbReference>
<evidence type="ECO:0000313" key="2">
    <source>
        <dbReference type="EMBL" id="QNI32007.1"/>
    </source>
</evidence>
<dbReference type="EMBL" id="CP060394">
    <property type="protein sequence ID" value="QNI32007.1"/>
    <property type="molecule type" value="Genomic_DNA"/>
</dbReference>
<feature type="domain" description="Bacterial Ig-like" evidence="1">
    <location>
        <begin position="11"/>
        <end position="64"/>
    </location>
</feature>
<gene>
    <name evidence="2" type="ORF">H7849_23835</name>
</gene>
<sequence>MPNLSVTATRLSSSPEPSLINQPVTLVAVVVAPPDNSGTPTGTVTFFDGLTPIGVAILEDGVAT</sequence>
<name>A0A7G8BHI7_9BACT</name>
<dbReference type="Gene3D" id="2.60.40.10">
    <property type="entry name" value="Immunoglobulins"/>
    <property type="match status" value="1"/>
</dbReference>
<dbReference type="AlphaFoldDB" id="A0A7G8BHI7"/>
<evidence type="ECO:0000259" key="1">
    <source>
        <dbReference type="Pfam" id="PF16640"/>
    </source>
</evidence>
<organism evidence="2 3">
    <name type="scientific">Alloacidobacterium dinghuense</name>
    <dbReference type="NCBI Taxonomy" id="2763107"/>
    <lineage>
        <taxon>Bacteria</taxon>
        <taxon>Pseudomonadati</taxon>
        <taxon>Acidobacteriota</taxon>
        <taxon>Terriglobia</taxon>
        <taxon>Terriglobales</taxon>
        <taxon>Acidobacteriaceae</taxon>
        <taxon>Alloacidobacterium</taxon>
    </lineage>
</organism>
<proteinExistence type="predicted"/>
<keyword evidence="3" id="KW-1185">Reference proteome</keyword>
<dbReference type="InterPro" id="IPR013783">
    <property type="entry name" value="Ig-like_fold"/>
</dbReference>
<protein>
    <submittedName>
        <fullName evidence="2">Ig-like domain repeat protein</fullName>
    </submittedName>
</protein>
<dbReference type="InterPro" id="IPR032109">
    <property type="entry name" value="Big_3_5"/>
</dbReference>
<accession>A0A7G8BHI7</accession>
<evidence type="ECO:0000313" key="3">
    <source>
        <dbReference type="Proteomes" id="UP000515312"/>
    </source>
</evidence>
<reference evidence="2 3" key="1">
    <citation type="submission" date="2020-08" db="EMBL/GenBank/DDBJ databases">
        <title>Edaphobacter telluris sp. nov. and Acidobacterium dinghuensis sp. nov., two acidobacteria isolated from forest soil.</title>
        <authorList>
            <person name="Fu J."/>
            <person name="Qiu L."/>
        </authorList>
    </citation>
    <scope>NUCLEOTIDE SEQUENCE [LARGE SCALE GENOMIC DNA]</scope>
    <source>
        <strain evidence="2">4Y35</strain>
    </source>
</reference>
<dbReference type="KEGG" id="adin:H7849_23835"/>
<dbReference type="Proteomes" id="UP000515312">
    <property type="component" value="Chromosome"/>
</dbReference>